<organism evidence="1">
    <name type="scientific">Rhizophora mucronata</name>
    <name type="common">Asiatic mangrove</name>
    <dbReference type="NCBI Taxonomy" id="61149"/>
    <lineage>
        <taxon>Eukaryota</taxon>
        <taxon>Viridiplantae</taxon>
        <taxon>Streptophyta</taxon>
        <taxon>Embryophyta</taxon>
        <taxon>Tracheophyta</taxon>
        <taxon>Spermatophyta</taxon>
        <taxon>Magnoliopsida</taxon>
        <taxon>eudicotyledons</taxon>
        <taxon>Gunneridae</taxon>
        <taxon>Pentapetalae</taxon>
        <taxon>rosids</taxon>
        <taxon>fabids</taxon>
        <taxon>Malpighiales</taxon>
        <taxon>Rhizophoraceae</taxon>
        <taxon>Rhizophora</taxon>
    </lineage>
</organism>
<proteinExistence type="predicted"/>
<dbReference type="EMBL" id="GGEC01073993">
    <property type="protein sequence ID" value="MBX54477.1"/>
    <property type="molecule type" value="Transcribed_RNA"/>
</dbReference>
<protein>
    <submittedName>
        <fullName evidence="1">Uncharacterized protein</fullName>
    </submittedName>
</protein>
<reference evidence="1" key="1">
    <citation type="submission" date="2018-02" db="EMBL/GenBank/DDBJ databases">
        <title>Rhizophora mucronata_Transcriptome.</title>
        <authorList>
            <person name="Meera S.P."/>
            <person name="Sreeshan A."/>
            <person name="Augustine A."/>
        </authorList>
    </citation>
    <scope>NUCLEOTIDE SEQUENCE</scope>
    <source>
        <tissue evidence="1">Leaf</tissue>
    </source>
</reference>
<name>A0A2P2PIG2_RHIMU</name>
<dbReference type="AlphaFoldDB" id="A0A2P2PIG2"/>
<evidence type="ECO:0000313" key="1">
    <source>
        <dbReference type="EMBL" id="MBX54477.1"/>
    </source>
</evidence>
<accession>A0A2P2PIG2</accession>
<sequence length="79" mass="8702">MTLGDLIPANALNPSLTLQEHFIYISTSALPTETSFSNPAMITLKCICLPSASDCIEEQAFSRHEYVKLLGRILDVFIS</sequence>